<feature type="domain" description="H repeat-associated protein N-terminal" evidence="3">
    <location>
        <begin position="14"/>
        <end position="100"/>
    </location>
</feature>
<gene>
    <name evidence="4" type="ORF">Pan216_02780</name>
</gene>
<dbReference type="RefSeq" id="WP_145253744.1">
    <property type="nucleotide sequence ID" value="NZ_CP036279.1"/>
</dbReference>
<keyword evidence="1" id="KW-1133">Transmembrane helix</keyword>
<dbReference type="EMBL" id="CP036279">
    <property type="protein sequence ID" value="QDU59450.1"/>
    <property type="molecule type" value="Genomic_DNA"/>
</dbReference>
<dbReference type="Proteomes" id="UP000317093">
    <property type="component" value="Chromosome"/>
</dbReference>
<dbReference type="Pfam" id="PF01609">
    <property type="entry name" value="DDE_Tnp_1"/>
    <property type="match status" value="1"/>
</dbReference>
<dbReference type="GO" id="GO:0006313">
    <property type="term" value="P:DNA transposition"/>
    <property type="evidence" value="ECO:0007669"/>
    <property type="project" value="InterPro"/>
</dbReference>
<dbReference type="Pfam" id="PF13808">
    <property type="entry name" value="DDE_Tnp_1_assoc"/>
    <property type="match status" value="1"/>
</dbReference>
<dbReference type="InterPro" id="IPR047647">
    <property type="entry name" value="ISAs1_transpos"/>
</dbReference>
<feature type="domain" description="Transposase IS4-like" evidence="2">
    <location>
        <begin position="116"/>
        <end position="346"/>
    </location>
</feature>
<dbReference type="PANTHER" id="PTHR30298">
    <property type="entry name" value="H REPEAT-ASSOCIATED PREDICTED TRANSPOSASE"/>
    <property type="match status" value="1"/>
</dbReference>
<keyword evidence="1" id="KW-0472">Membrane</keyword>
<accession>A0A518AXP0</accession>
<dbReference type="AlphaFoldDB" id="A0A518AXP0"/>
<keyword evidence="1" id="KW-0812">Transmembrane</keyword>
<feature type="transmembrane region" description="Helical" evidence="1">
    <location>
        <begin position="32"/>
        <end position="54"/>
    </location>
</feature>
<evidence type="ECO:0000256" key="1">
    <source>
        <dbReference type="SAM" id="Phobius"/>
    </source>
</evidence>
<evidence type="ECO:0000313" key="4">
    <source>
        <dbReference type="EMBL" id="QDU59450.1"/>
    </source>
</evidence>
<organism evidence="4 5">
    <name type="scientific">Kolteria novifilia</name>
    <dbReference type="NCBI Taxonomy" id="2527975"/>
    <lineage>
        <taxon>Bacteria</taxon>
        <taxon>Pseudomonadati</taxon>
        <taxon>Planctomycetota</taxon>
        <taxon>Planctomycetia</taxon>
        <taxon>Kolteriales</taxon>
        <taxon>Kolteriaceae</taxon>
        <taxon>Kolteria</taxon>
    </lineage>
</organism>
<dbReference type="GO" id="GO:0003677">
    <property type="term" value="F:DNA binding"/>
    <property type="evidence" value="ECO:0007669"/>
    <property type="project" value="InterPro"/>
</dbReference>
<dbReference type="InterPro" id="IPR051698">
    <property type="entry name" value="Transposase_11-like"/>
</dbReference>
<name>A0A518AXP0_9BACT</name>
<dbReference type="KEGG" id="knv:Pan216_02780"/>
<dbReference type="GO" id="GO:0004803">
    <property type="term" value="F:transposase activity"/>
    <property type="evidence" value="ECO:0007669"/>
    <property type="project" value="InterPro"/>
</dbReference>
<keyword evidence="5" id="KW-1185">Reference proteome</keyword>
<protein>
    <submittedName>
        <fullName evidence="4">Transposase DDE domain protein</fullName>
    </submittedName>
</protein>
<proteinExistence type="predicted"/>
<evidence type="ECO:0000313" key="5">
    <source>
        <dbReference type="Proteomes" id="UP000317093"/>
    </source>
</evidence>
<dbReference type="OrthoDB" id="291219at2"/>
<reference evidence="4 5" key="1">
    <citation type="submission" date="2019-02" db="EMBL/GenBank/DDBJ databases">
        <title>Deep-cultivation of Planctomycetes and their phenomic and genomic characterization uncovers novel biology.</title>
        <authorList>
            <person name="Wiegand S."/>
            <person name="Jogler M."/>
            <person name="Boedeker C."/>
            <person name="Pinto D."/>
            <person name="Vollmers J."/>
            <person name="Rivas-Marin E."/>
            <person name="Kohn T."/>
            <person name="Peeters S.H."/>
            <person name="Heuer A."/>
            <person name="Rast P."/>
            <person name="Oberbeckmann S."/>
            <person name="Bunk B."/>
            <person name="Jeske O."/>
            <person name="Meyerdierks A."/>
            <person name="Storesund J.E."/>
            <person name="Kallscheuer N."/>
            <person name="Luecker S."/>
            <person name="Lage O.M."/>
            <person name="Pohl T."/>
            <person name="Merkel B.J."/>
            <person name="Hornburger P."/>
            <person name="Mueller R.-W."/>
            <person name="Bruemmer F."/>
            <person name="Labrenz M."/>
            <person name="Spormann A.M."/>
            <person name="Op den Camp H."/>
            <person name="Overmann J."/>
            <person name="Amann R."/>
            <person name="Jetten M.S.M."/>
            <person name="Mascher T."/>
            <person name="Medema M.H."/>
            <person name="Devos D.P."/>
            <person name="Kaster A.-K."/>
            <person name="Ovreas L."/>
            <person name="Rohde M."/>
            <person name="Galperin M.Y."/>
            <person name="Jogler C."/>
        </authorList>
    </citation>
    <scope>NUCLEOTIDE SEQUENCE [LARGE SCALE GENOMIC DNA]</scope>
    <source>
        <strain evidence="4 5">Pan216</strain>
    </source>
</reference>
<dbReference type="NCBIfam" id="NF033564">
    <property type="entry name" value="transpos_ISAs1"/>
    <property type="match status" value="1"/>
</dbReference>
<dbReference type="InterPro" id="IPR032806">
    <property type="entry name" value="YbfD_N"/>
</dbReference>
<dbReference type="PANTHER" id="PTHR30298:SF0">
    <property type="entry name" value="PROTEIN YBFL-RELATED"/>
    <property type="match status" value="1"/>
</dbReference>
<sequence length="386" mass="42609">MSKDVRVTLEDVITHFEDLEDPRSSINQRHPLVSVVVIAVMGVLAGASGPTGIAKWARMKKDLLLGTLELPNGIPAKDVFRRVLAALRPDAFQSCFVGWLESLRQAACEEGAVSQPVFAVDGKTNRRSHDRKRGLGALHAVSLWASELGLSLGQVACEEKSNEITAIPELLRLVDLQGAIITIDAMGTQKAIAKQIVEGGADYVLAVKGNQESLETAIADAFLAETENDFASGKVRKHETTETAHGRTTTRTYYQKPAPRSLVDSAAWAGLRTIGMVIAVCLRDGKETVEIRRYISSLGMGVQRFARAVRGHWGIENSCHWILDVVYREDDSRIRDQRARENFAWLDRFTLSLLKQHPSKDSIAMKRRSCGWSDDFLMEVLTGKAT</sequence>
<dbReference type="InterPro" id="IPR002559">
    <property type="entry name" value="Transposase_11"/>
</dbReference>
<evidence type="ECO:0000259" key="2">
    <source>
        <dbReference type="Pfam" id="PF01609"/>
    </source>
</evidence>
<evidence type="ECO:0000259" key="3">
    <source>
        <dbReference type="Pfam" id="PF13808"/>
    </source>
</evidence>